<comment type="caution">
    <text evidence="1">The sequence shown here is derived from an EMBL/GenBank/DDBJ whole genome shotgun (WGS) entry which is preliminary data.</text>
</comment>
<dbReference type="AlphaFoldDB" id="A0A0H1R842"/>
<proteinExistence type="predicted"/>
<dbReference type="EMBL" id="LCYG01000062">
    <property type="protein sequence ID" value="KLK91011.1"/>
    <property type="molecule type" value="Genomic_DNA"/>
</dbReference>
<sequence length="120" mass="13703">MAEECLLKLQQDLWEWRAHRQFIIDTIKRSRVMRSAQRQVALTADLAASVARVVEKAGPQSTCFDEDKPDRGSDSRYTPTLAMFIKNHIGHSRACGWGRRTCVTVAGFTPVLVYRFCQMI</sequence>
<organism evidence="1 2">
    <name type="scientific">Microvirga vignae</name>
    <dbReference type="NCBI Taxonomy" id="1225564"/>
    <lineage>
        <taxon>Bacteria</taxon>
        <taxon>Pseudomonadati</taxon>
        <taxon>Pseudomonadota</taxon>
        <taxon>Alphaproteobacteria</taxon>
        <taxon>Hyphomicrobiales</taxon>
        <taxon>Methylobacteriaceae</taxon>
        <taxon>Microvirga</taxon>
    </lineage>
</organism>
<evidence type="ECO:0000313" key="2">
    <source>
        <dbReference type="Proteomes" id="UP000035489"/>
    </source>
</evidence>
<dbReference type="Proteomes" id="UP000035489">
    <property type="component" value="Unassembled WGS sequence"/>
</dbReference>
<protein>
    <submittedName>
        <fullName evidence="1">Uncharacterized protein</fullName>
    </submittedName>
</protein>
<dbReference type="PATRIC" id="fig|1225564.3.peg.5956"/>
<dbReference type="RefSeq" id="WP_047191323.1">
    <property type="nucleotide sequence ID" value="NZ_LCYG01000062.1"/>
</dbReference>
<name>A0A0H1R842_9HYPH</name>
<reference evidence="1 2" key="1">
    <citation type="submission" date="2015-05" db="EMBL/GenBank/DDBJ databases">
        <title>Draft genome sequence of Microvirga vignae strain BR3299, a novel nitrogen fixing bacteria isolated from Brazil semi-aired region.</title>
        <authorList>
            <person name="Zilli J.E."/>
            <person name="Passos S.R."/>
            <person name="Leite J."/>
            <person name="Baldani J.I."/>
            <person name="Xavier G.R."/>
            <person name="Rumjaneck N.G."/>
            <person name="Simoes-Araujo J.L."/>
        </authorList>
    </citation>
    <scope>NUCLEOTIDE SEQUENCE [LARGE SCALE GENOMIC DNA]</scope>
    <source>
        <strain evidence="1 2">BR3299</strain>
    </source>
</reference>
<keyword evidence="2" id="KW-1185">Reference proteome</keyword>
<accession>A0A0H1R842</accession>
<gene>
    <name evidence="1" type="ORF">AA309_22820</name>
</gene>
<evidence type="ECO:0000313" key="1">
    <source>
        <dbReference type="EMBL" id="KLK91011.1"/>
    </source>
</evidence>